<dbReference type="Gene3D" id="2.40.50.140">
    <property type="entry name" value="Nucleic acid-binding proteins"/>
    <property type="match status" value="1"/>
</dbReference>
<dbReference type="InterPro" id="IPR036567">
    <property type="entry name" value="RHF-like"/>
</dbReference>
<sequence>MQTAPIISYHNLDSSPAIEALVKRRVEMLENLEDRMTACEVTIEAPQKRKRHGRVFKVRLYVHLPGPDLTVSREVGQGCAQDDVTLAVNRAFSAAEVQLKRHKKTMARVEVKHHQPIRHGEVTLLERELGYGYLHADDGKEVYFQRDALSSEDWSRLEKGSQIRFRAFEGEKGPFAAAVTLVD</sequence>
<protein>
    <submittedName>
        <fullName evidence="2">Ribosome-associated translation inhibitor RaiA</fullName>
    </submittedName>
</protein>
<evidence type="ECO:0000313" key="3">
    <source>
        <dbReference type="Proteomes" id="UP000199382"/>
    </source>
</evidence>
<dbReference type="InterPro" id="IPR012340">
    <property type="entry name" value="NA-bd_OB-fold"/>
</dbReference>
<dbReference type="Proteomes" id="UP000199382">
    <property type="component" value="Unassembled WGS sequence"/>
</dbReference>
<reference evidence="2 3" key="1">
    <citation type="submission" date="2016-10" db="EMBL/GenBank/DDBJ databases">
        <authorList>
            <person name="de Groot N.N."/>
        </authorList>
    </citation>
    <scope>NUCLEOTIDE SEQUENCE [LARGE SCALE GENOMIC DNA]</scope>
    <source>
        <strain evidence="2 3">DSM 25294</strain>
    </source>
</reference>
<keyword evidence="3" id="KW-1185">Reference proteome</keyword>
<dbReference type="SUPFAM" id="SSF69754">
    <property type="entry name" value="Ribosome binding protein Y (YfiA homologue)"/>
    <property type="match status" value="1"/>
</dbReference>
<dbReference type="SUPFAM" id="SSF50249">
    <property type="entry name" value="Nucleic acid-binding proteins"/>
    <property type="match status" value="1"/>
</dbReference>
<evidence type="ECO:0000259" key="1">
    <source>
        <dbReference type="Pfam" id="PF00313"/>
    </source>
</evidence>
<dbReference type="GO" id="GO:0003676">
    <property type="term" value="F:nucleic acid binding"/>
    <property type="evidence" value="ECO:0007669"/>
    <property type="project" value="InterPro"/>
</dbReference>
<dbReference type="Pfam" id="PF02482">
    <property type="entry name" value="Ribosomal_S30AE"/>
    <property type="match status" value="1"/>
</dbReference>
<dbReference type="EMBL" id="FNEK01000011">
    <property type="protein sequence ID" value="SDJ07661.1"/>
    <property type="molecule type" value="Genomic_DNA"/>
</dbReference>
<organism evidence="2 3">
    <name type="scientific">Aliiruegeria lutimaris</name>
    <dbReference type="NCBI Taxonomy" id="571298"/>
    <lineage>
        <taxon>Bacteria</taxon>
        <taxon>Pseudomonadati</taxon>
        <taxon>Pseudomonadota</taxon>
        <taxon>Alphaproteobacteria</taxon>
        <taxon>Rhodobacterales</taxon>
        <taxon>Roseobacteraceae</taxon>
        <taxon>Aliiruegeria</taxon>
    </lineage>
</organism>
<dbReference type="Gene3D" id="3.30.160.100">
    <property type="entry name" value="Ribosome hibernation promotion factor-like"/>
    <property type="match status" value="1"/>
</dbReference>
<dbReference type="Pfam" id="PF00313">
    <property type="entry name" value="CSD"/>
    <property type="match status" value="1"/>
</dbReference>
<evidence type="ECO:0000313" key="2">
    <source>
        <dbReference type="EMBL" id="SDJ07661.1"/>
    </source>
</evidence>
<dbReference type="STRING" id="571298.SAMN04488026_101186"/>
<dbReference type="RefSeq" id="WP_093152834.1">
    <property type="nucleotide sequence ID" value="NZ_FNEK01000011.1"/>
</dbReference>
<dbReference type="AlphaFoldDB" id="A0A1G8QSP0"/>
<feature type="domain" description="CSD" evidence="1">
    <location>
        <begin position="119"/>
        <end position="181"/>
    </location>
</feature>
<accession>A0A1G8QSP0</accession>
<dbReference type="OrthoDB" id="9782252at2"/>
<dbReference type="InterPro" id="IPR003489">
    <property type="entry name" value="RHF/RaiA"/>
</dbReference>
<dbReference type="CDD" id="cd00552">
    <property type="entry name" value="RaiA"/>
    <property type="match status" value="1"/>
</dbReference>
<dbReference type="InterPro" id="IPR002059">
    <property type="entry name" value="CSP_DNA-bd"/>
</dbReference>
<name>A0A1G8QSP0_9RHOB</name>
<gene>
    <name evidence="2" type="ORF">SAMN04488026_101186</name>
</gene>
<proteinExistence type="predicted"/>